<organism evidence="2">
    <name type="scientific">Lepeophtheirus salmonis</name>
    <name type="common">Salmon louse</name>
    <name type="synonym">Caligus salmonis</name>
    <dbReference type="NCBI Taxonomy" id="72036"/>
    <lineage>
        <taxon>Eukaryota</taxon>
        <taxon>Metazoa</taxon>
        <taxon>Ecdysozoa</taxon>
        <taxon>Arthropoda</taxon>
        <taxon>Crustacea</taxon>
        <taxon>Multicrustacea</taxon>
        <taxon>Hexanauplia</taxon>
        <taxon>Copepoda</taxon>
        <taxon>Siphonostomatoida</taxon>
        <taxon>Caligidae</taxon>
        <taxon>Lepeophtheirus</taxon>
    </lineage>
</organism>
<keyword evidence="1" id="KW-0472">Membrane</keyword>
<feature type="non-terminal residue" evidence="2">
    <location>
        <position position="1"/>
    </location>
</feature>
<keyword evidence="1" id="KW-1133">Transmembrane helix</keyword>
<protein>
    <submittedName>
        <fullName evidence="2">Uncharacterized protein</fullName>
    </submittedName>
</protein>
<proteinExistence type="predicted"/>
<sequence>LFYHLANLLITLVLPCSFVNGFIANIFYFVALHIEYSLYFLTKFALHSSHSKVLFSCATSNLVGIASS</sequence>
<feature type="transmembrane region" description="Helical" evidence="1">
    <location>
        <begin position="6"/>
        <end position="31"/>
    </location>
</feature>
<evidence type="ECO:0000313" key="2">
    <source>
        <dbReference type="EMBL" id="CDW22068.1"/>
    </source>
</evidence>
<dbReference type="EMBL" id="HACA01004707">
    <property type="protein sequence ID" value="CDW22068.1"/>
    <property type="molecule type" value="Transcribed_RNA"/>
</dbReference>
<reference evidence="2" key="1">
    <citation type="submission" date="2014-05" db="EMBL/GenBank/DDBJ databases">
        <authorList>
            <person name="Chronopoulou M."/>
        </authorList>
    </citation>
    <scope>NUCLEOTIDE SEQUENCE</scope>
    <source>
        <tissue evidence="2">Whole organism</tissue>
    </source>
</reference>
<accession>A0A0K2T7T2</accession>
<name>A0A0K2T7T2_LEPSM</name>
<dbReference type="AlphaFoldDB" id="A0A0K2T7T2"/>
<keyword evidence="1" id="KW-0812">Transmembrane</keyword>
<evidence type="ECO:0000256" key="1">
    <source>
        <dbReference type="SAM" id="Phobius"/>
    </source>
</evidence>